<comment type="caution">
    <text evidence="10">The sequence shown here is derived from an EMBL/GenBank/DDBJ whole genome shotgun (WGS) entry which is preliminary data.</text>
</comment>
<keyword evidence="8" id="KW-0443">Lipid metabolism</keyword>
<dbReference type="InterPro" id="IPR000907">
    <property type="entry name" value="LipOase"/>
</dbReference>
<evidence type="ECO:0000256" key="2">
    <source>
        <dbReference type="ARBA" id="ARBA00005189"/>
    </source>
</evidence>
<dbReference type="InterPro" id="IPR036226">
    <property type="entry name" value="LipOase_C_sf"/>
</dbReference>
<evidence type="ECO:0000256" key="5">
    <source>
        <dbReference type="ARBA" id="ARBA00022723"/>
    </source>
</evidence>
<evidence type="ECO:0000256" key="6">
    <source>
        <dbReference type="ARBA" id="ARBA00022964"/>
    </source>
</evidence>
<evidence type="ECO:0000259" key="9">
    <source>
        <dbReference type="PROSITE" id="PS51393"/>
    </source>
</evidence>
<organism evidence="10 11">
    <name type="scientific">Labeo rohita</name>
    <name type="common">Indian major carp</name>
    <name type="synonym">Cyprinus rohita</name>
    <dbReference type="NCBI Taxonomy" id="84645"/>
    <lineage>
        <taxon>Eukaryota</taxon>
        <taxon>Metazoa</taxon>
        <taxon>Chordata</taxon>
        <taxon>Craniata</taxon>
        <taxon>Vertebrata</taxon>
        <taxon>Euteleostomi</taxon>
        <taxon>Actinopterygii</taxon>
        <taxon>Neopterygii</taxon>
        <taxon>Teleostei</taxon>
        <taxon>Ostariophysi</taxon>
        <taxon>Cypriniformes</taxon>
        <taxon>Cyprinidae</taxon>
        <taxon>Labeoninae</taxon>
        <taxon>Labeonini</taxon>
        <taxon>Labeo</taxon>
    </lineage>
</organism>
<dbReference type="InterPro" id="IPR013819">
    <property type="entry name" value="LipOase_C"/>
</dbReference>
<dbReference type="InterPro" id="IPR042566">
    <property type="entry name" value="L1_C"/>
</dbReference>
<comment type="subcellular location">
    <subcellularLocation>
        <location evidence="1">Cytoplasm</location>
    </subcellularLocation>
</comment>
<evidence type="ECO:0000256" key="3">
    <source>
        <dbReference type="ARBA" id="ARBA00009419"/>
    </source>
</evidence>
<dbReference type="InterPro" id="IPR001885">
    <property type="entry name" value="LipOase_mml"/>
</dbReference>
<dbReference type="EMBL" id="JACTAM010002123">
    <property type="protein sequence ID" value="KAI2645874.1"/>
    <property type="molecule type" value="Genomic_DNA"/>
</dbReference>
<sequence>MSLQNVIDISETKDLGDIVQVKLEIGGSPWFCEQIRVKAPSGKFFEFPCYSWMDKSDVIIREGSARLPQNETGFLKAQRQKELESRQKTFRWNNWKPGFPPIIDGKLDDLHLDFQFDKEKKAHFTWNSVKLVLDQGLDTVKGYFQSWEDLENFEHILTRYCLDNTLLENVIQNWNTDYMFGYQFLNGCNPVMISKCVELPDNFPVTHEMVEGSLQRGLTLDEELKAGNIYIANYEILEGLHANKSSQNTPYYVTAPICLLYNNRLNQIVPIAIQLSQTGGDVSPIFLPNDDEYDWMLAKMWVKSADFNVHQLLTHLLKTHLLSEVFEVAMYRQLSAVHPVYKAAIQALQTTTAQHGSTLADLELSDTHTSDDVSKLQSEVNEVNGLKDKLKEGTERGKKMNTFVSELLKEVLSMDEYPLVDCAHRALRTCPNDTDPLHSLRVRLHYFRDHRAAFNRAKELLHDKPGVWYETLFPAKLRVIFNGTESVFTDARKAEEFAELHFGERMLTVALLVPHVRFTIAINAEARKGLISEDGIFSKISSLSGDGIKELMKRGLETLTYKSLCFPEAIKARGMEKAPNYYYREDGMRIWETLNRFVSDVVEIYYDSDEAVRSDVEIQKFVKDISLHGLQDKTEKFPKGLYSRVELVEYLTAVIFTASAQHAAVNFGQFDWYGWIPNSPSTMRKPPPQDKGTVNLKIIMETLPDRDCSSLVLGTAWSLTRFQENERFLGFYPDMYFTEQPVKQAIKTFRKKLDDLTDQIKSRNKTLTMDYCYLSPDKIPNSVAV</sequence>
<name>A0ABQ8L667_LABRO</name>
<keyword evidence="5" id="KW-0479">Metal-binding</keyword>
<dbReference type="PRINTS" id="PR00467">
    <property type="entry name" value="MAMLPOXGNASE"/>
</dbReference>
<dbReference type="PRINTS" id="PR00087">
    <property type="entry name" value="LIPOXYGENASE"/>
</dbReference>
<comment type="similarity">
    <text evidence="3">Belongs to the lipoxygenase family.</text>
</comment>
<dbReference type="PANTHER" id="PTHR11771">
    <property type="entry name" value="LIPOXYGENASE"/>
    <property type="match status" value="1"/>
</dbReference>
<keyword evidence="6" id="KW-0223">Dioxygenase</keyword>
<dbReference type="Gene3D" id="3.30.250.20">
    <property type="entry name" value="L1 transposable element, C-terminal domain"/>
    <property type="match status" value="1"/>
</dbReference>
<dbReference type="InterPro" id="IPR001024">
    <property type="entry name" value="PLAT/LH2_dom"/>
</dbReference>
<reference evidence="10 11" key="1">
    <citation type="submission" date="2022-01" db="EMBL/GenBank/DDBJ databases">
        <title>A high-quality chromosome-level genome assembly of rohu carp, Labeo rohita.</title>
        <authorList>
            <person name="Arick M.A. II"/>
            <person name="Hsu C.-Y."/>
            <person name="Magbanua Z."/>
            <person name="Pechanova O."/>
            <person name="Grover C."/>
            <person name="Miller E."/>
            <person name="Thrash A."/>
            <person name="Ezzel L."/>
            <person name="Alam S."/>
            <person name="Benzie J."/>
            <person name="Hamilton M."/>
            <person name="Karsi A."/>
            <person name="Lawrence M.L."/>
            <person name="Peterson D.G."/>
        </authorList>
    </citation>
    <scope>NUCLEOTIDE SEQUENCE [LARGE SCALE GENOMIC DNA]</scope>
    <source>
        <strain evidence="11">BAU-BD-2019</strain>
        <tissue evidence="10">Blood</tissue>
    </source>
</reference>
<accession>A0ABQ8L667</accession>
<evidence type="ECO:0000256" key="8">
    <source>
        <dbReference type="ARBA" id="ARBA00023098"/>
    </source>
</evidence>
<keyword evidence="11" id="KW-1185">Reference proteome</keyword>
<dbReference type="Pfam" id="PF00305">
    <property type="entry name" value="Lipoxygenase"/>
    <property type="match status" value="2"/>
</dbReference>
<dbReference type="Pfam" id="PF01477">
    <property type="entry name" value="PLAT"/>
    <property type="match status" value="1"/>
</dbReference>
<dbReference type="InterPro" id="IPR036392">
    <property type="entry name" value="PLAT/LH2_dom_sf"/>
</dbReference>
<dbReference type="SUPFAM" id="SSF49723">
    <property type="entry name" value="Lipase/lipooxygenase domain (PLAT/LH2 domain)"/>
    <property type="match status" value="1"/>
</dbReference>
<dbReference type="PROSITE" id="PS51393">
    <property type="entry name" value="LIPOXYGENASE_3"/>
    <property type="match status" value="1"/>
</dbReference>
<dbReference type="Proteomes" id="UP000830375">
    <property type="component" value="Unassembled WGS sequence"/>
</dbReference>
<comment type="pathway">
    <text evidence="2">Lipid metabolism.</text>
</comment>
<dbReference type="SUPFAM" id="SSF48484">
    <property type="entry name" value="Lipoxigenase"/>
    <property type="match status" value="2"/>
</dbReference>
<protein>
    <submittedName>
        <fullName evidence="10">Polyunsaturated fatty acid 5-lipoxygenase</fullName>
    </submittedName>
</protein>
<evidence type="ECO:0000256" key="7">
    <source>
        <dbReference type="ARBA" id="ARBA00023002"/>
    </source>
</evidence>
<feature type="domain" description="Lipoxygenase" evidence="9">
    <location>
        <begin position="65"/>
        <end position="785"/>
    </location>
</feature>
<keyword evidence="4" id="KW-0963">Cytoplasm</keyword>
<evidence type="ECO:0000313" key="11">
    <source>
        <dbReference type="Proteomes" id="UP000830375"/>
    </source>
</evidence>
<evidence type="ECO:0000256" key="4">
    <source>
        <dbReference type="ARBA" id="ARBA00022490"/>
    </source>
</evidence>
<gene>
    <name evidence="10" type="ORF">H4Q32_025207</name>
</gene>
<evidence type="ECO:0000313" key="10">
    <source>
        <dbReference type="EMBL" id="KAI2645874.1"/>
    </source>
</evidence>
<proteinExistence type="inferred from homology"/>
<evidence type="ECO:0000256" key="1">
    <source>
        <dbReference type="ARBA" id="ARBA00004496"/>
    </source>
</evidence>
<dbReference type="Gene3D" id="1.20.245.10">
    <property type="entry name" value="Lipoxygenase-1, Domain 5"/>
    <property type="match status" value="3"/>
</dbReference>
<keyword evidence="7" id="KW-0560">Oxidoreductase</keyword>
<dbReference type="Gene3D" id="2.60.60.20">
    <property type="entry name" value="PLAT/LH2 domain"/>
    <property type="match status" value="1"/>
</dbReference>